<feature type="region of interest" description="Disordered" evidence="1">
    <location>
        <begin position="1"/>
        <end position="28"/>
    </location>
</feature>
<evidence type="ECO:0000313" key="3">
    <source>
        <dbReference type="Proteomes" id="UP000001631"/>
    </source>
</evidence>
<accession>C0NN67</accession>
<dbReference type="GeneID" id="69037210"/>
<dbReference type="RefSeq" id="XP_045287796.1">
    <property type="nucleotide sequence ID" value="XM_045431243.1"/>
</dbReference>
<dbReference type="Proteomes" id="UP000001631">
    <property type="component" value="Unassembled WGS sequence"/>
</dbReference>
<name>C0NN67_AJECG</name>
<protein>
    <submittedName>
        <fullName evidence="2">Uncharacterized protein</fullName>
    </submittedName>
</protein>
<evidence type="ECO:0000313" key="2">
    <source>
        <dbReference type="EMBL" id="EEH07315.1"/>
    </source>
</evidence>
<keyword evidence="3" id="KW-1185">Reference proteome</keyword>
<gene>
    <name evidence="2" type="ORF">HCBG_04194</name>
</gene>
<organism evidence="2 3">
    <name type="scientific">Ajellomyces capsulatus (strain G186AR / H82 / ATCC MYA-2454 / RMSCC 2432)</name>
    <name type="common">Darling's disease fungus</name>
    <name type="synonym">Histoplasma capsulatum</name>
    <dbReference type="NCBI Taxonomy" id="447093"/>
    <lineage>
        <taxon>Eukaryota</taxon>
        <taxon>Fungi</taxon>
        <taxon>Dikarya</taxon>
        <taxon>Ascomycota</taxon>
        <taxon>Pezizomycotina</taxon>
        <taxon>Eurotiomycetes</taxon>
        <taxon>Eurotiomycetidae</taxon>
        <taxon>Onygenales</taxon>
        <taxon>Ajellomycetaceae</taxon>
        <taxon>Histoplasma</taxon>
    </lineage>
</organism>
<sequence>MSVNRPAKVKRTSHPDQALKKNMQGRSSGLIRARGDISLMASEPWRGFDQQWYHLAGKEKPDYDRFCRGLCVKDENFEVEGRGFVFVLDAYNPAMPDIRETSYSG</sequence>
<dbReference type="EMBL" id="GG663367">
    <property type="protein sequence ID" value="EEH07315.1"/>
    <property type="molecule type" value="Genomic_DNA"/>
</dbReference>
<dbReference type="InParanoid" id="C0NN67"/>
<evidence type="ECO:0000256" key="1">
    <source>
        <dbReference type="SAM" id="MobiDB-lite"/>
    </source>
</evidence>
<dbReference type="AlphaFoldDB" id="C0NN67"/>
<reference evidence="2" key="1">
    <citation type="submission" date="2009-02" db="EMBL/GenBank/DDBJ databases">
        <title>The Genome Sequence of Ajellomyces capsulatus strain G186AR.</title>
        <authorList>
            <consortium name="The Broad Institute Genome Sequencing Platform"/>
            <person name="Champion M."/>
            <person name="Cuomo C."/>
            <person name="Ma L.-J."/>
            <person name="Henn M.R."/>
            <person name="Sil A."/>
            <person name="Goldman B."/>
            <person name="Young S.K."/>
            <person name="Kodira C.D."/>
            <person name="Zeng Q."/>
            <person name="Koehrsen M."/>
            <person name="Alvarado L."/>
            <person name="Berlin A."/>
            <person name="Borenstein D."/>
            <person name="Chen Z."/>
            <person name="Engels R."/>
            <person name="Freedman E."/>
            <person name="Gellesch M."/>
            <person name="Goldberg J."/>
            <person name="Griggs A."/>
            <person name="Gujja S."/>
            <person name="Heiman D."/>
            <person name="Hepburn T."/>
            <person name="Howarth C."/>
            <person name="Jen D."/>
            <person name="Larson L."/>
            <person name="Lewis B."/>
            <person name="Mehta T."/>
            <person name="Park D."/>
            <person name="Pearson M."/>
            <person name="Roberts A."/>
            <person name="Saif S."/>
            <person name="Shea T."/>
            <person name="Shenoy N."/>
            <person name="Sisk P."/>
            <person name="Stolte C."/>
            <person name="Sykes S."/>
            <person name="Walk T."/>
            <person name="White J."/>
            <person name="Yandava C."/>
            <person name="Klein B."/>
            <person name="McEwen J.G."/>
            <person name="Puccia R."/>
            <person name="Goldman G.H."/>
            <person name="Felipe M.S."/>
            <person name="Nino-Vega G."/>
            <person name="San-Blas G."/>
            <person name="Taylor J."/>
            <person name="Mendoza L."/>
            <person name="Galagan J."/>
            <person name="Nusbaum C."/>
            <person name="Birren B."/>
        </authorList>
    </citation>
    <scope>NUCLEOTIDE SEQUENCE</scope>
    <source>
        <strain evidence="2">G186AR</strain>
    </source>
</reference>
<proteinExistence type="predicted"/>
<dbReference type="HOGENOM" id="CLU_2512130_0_0_1"/>